<accession>A0A9N9CN08</accession>
<dbReference type="GO" id="GO:0090222">
    <property type="term" value="P:centrosome-templated microtubule nucleation"/>
    <property type="evidence" value="ECO:0007669"/>
    <property type="project" value="InterPro"/>
</dbReference>
<evidence type="ECO:0000259" key="2">
    <source>
        <dbReference type="Pfam" id="PF22065"/>
    </source>
</evidence>
<dbReference type="AlphaFoldDB" id="A0A9N9CN08"/>
<reference evidence="3" key="1">
    <citation type="submission" date="2021-06" db="EMBL/GenBank/DDBJ databases">
        <authorList>
            <person name="Kallberg Y."/>
            <person name="Tangrot J."/>
            <person name="Rosling A."/>
        </authorList>
    </citation>
    <scope>NUCLEOTIDE SEQUENCE</scope>
    <source>
        <strain evidence="3">IA702</strain>
    </source>
</reference>
<feature type="region of interest" description="Disordered" evidence="1">
    <location>
        <begin position="1"/>
        <end position="29"/>
    </location>
</feature>
<dbReference type="Proteomes" id="UP000789572">
    <property type="component" value="Unassembled WGS sequence"/>
</dbReference>
<dbReference type="InterPro" id="IPR054087">
    <property type="entry name" value="Cep192-like_D7"/>
</dbReference>
<dbReference type="InterPro" id="IPR039103">
    <property type="entry name" value="Spd-2/CEP192"/>
</dbReference>
<comment type="caution">
    <text evidence="3">The sequence shown here is derived from an EMBL/GenBank/DDBJ whole genome shotgun (WGS) entry which is preliminary data.</text>
</comment>
<evidence type="ECO:0000313" key="4">
    <source>
        <dbReference type="Proteomes" id="UP000789572"/>
    </source>
</evidence>
<dbReference type="EMBL" id="CAJVPJ010001823">
    <property type="protein sequence ID" value="CAG8604817.1"/>
    <property type="molecule type" value="Genomic_DNA"/>
</dbReference>
<feature type="region of interest" description="Disordered" evidence="1">
    <location>
        <begin position="333"/>
        <end position="374"/>
    </location>
</feature>
<dbReference type="OrthoDB" id="2373707at2759"/>
<gene>
    <name evidence="3" type="ORF">POCULU_LOCUS7656</name>
</gene>
<organism evidence="3 4">
    <name type="scientific">Paraglomus occultum</name>
    <dbReference type="NCBI Taxonomy" id="144539"/>
    <lineage>
        <taxon>Eukaryota</taxon>
        <taxon>Fungi</taxon>
        <taxon>Fungi incertae sedis</taxon>
        <taxon>Mucoromycota</taxon>
        <taxon>Glomeromycotina</taxon>
        <taxon>Glomeromycetes</taxon>
        <taxon>Paraglomerales</taxon>
        <taxon>Paraglomeraceae</taxon>
        <taxon>Paraglomus</taxon>
    </lineage>
</organism>
<dbReference type="GO" id="GO:0019901">
    <property type="term" value="F:protein kinase binding"/>
    <property type="evidence" value="ECO:0007669"/>
    <property type="project" value="TreeGrafter"/>
</dbReference>
<evidence type="ECO:0000256" key="1">
    <source>
        <dbReference type="SAM" id="MobiDB-lite"/>
    </source>
</evidence>
<evidence type="ECO:0000313" key="3">
    <source>
        <dbReference type="EMBL" id="CAG8604817.1"/>
    </source>
</evidence>
<feature type="domain" description="Cep192-like" evidence="2">
    <location>
        <begin position="64"/>
        <end position="161"/>
    </location>
</feature>
<protein>
    <submittedName>
        <fullName evidence="3">4590_t:CDS:1</fullName>
    </submittedName>
</protein>
<dbReference type="GO" id="GO:0005814">
    <property type="term" value="C:centriole"/>
    <property type="evidence" value="ECO:0007669"/>
    <property type="project" value="TreeGrafter"/>
</dbReference>
<sequence length="423" mass="45871">MTEEKKFEDIGNDSTENSASCTSTGGKYSTHKQGLEQVVVEEQKAVRELAQKKNLIYIGVAGIITVPTTAQFQTTKGIFHVYNHTTKPITWEIIPTAKPVFKRAESRASTGIKVNENIFVLNKSSGFLRPGQSERVEVVFRPVNVGSYSQAFILEDSSTTEIEVGSGGNAGVVLQISGDGKEARAPPPIGKDNKRLQFDVSNKEVKIPMTRIGKTRTVSIRIENPTNVAVRLRCKCEVTSSVQKGHNVLSVSMPSLTIKAKGTIMLPVIFRPKEVGEIRGVVSLESMVGRSKVRVDVVAEGVGVDYQPARKTMPAISGLDDALETQAVLPRHQTDPVDIPSTNKKICSGDKLSASPDDFSSGRAFTPIDESTSPICMTEPEFSSEKPPSPNRLLTAVEKMVLSPTEELLAPPLDTVITEGSQH</sequence>
<dbReference type="PANTHER" id="PTHR16029:SF11">
    <property type="entry name" value="CENTROSOMAL PROTEIN OF 192 KDA"/>
    <property type="match status" value="1"/>
</dbReference>
<dbReference type="GO" id="GO:0071539">
    <property type="term" value="P:protein localization to centrosome"/>
    <property type="evidence" value="ECO:0007669"/>
    <property type="project" value="InterPro"/>
</dbReference>
<feature type="compositionally biased region" description="Polar residues" evidence="1">
    <location>
        <begin position="12"/>
        <end position="27"/>
    </location>
</feature>
<dbReference type="Gene3D" id="2.60.40.10">
    <property type="entry name" value="Immunoglobulins"/>
    <property type="match status" value="2"/>
</dbReference>
<dbReference type="Pfam" id="PF22065">
    <property type="entry name" value="Cep192_D7"/>
    <property type="match status" value="1"/>
</dbReference>
<dbReference type="GO" id="GO:0005737">
    <property type="term" value="C:cytoplasm"/>
    <property type="evidence" value="ECO:0007669"/>
    <property type="project" value="TreeGrafter"/>
</dbReference>
<keyword evidence="4" id="KW-1185">Reference proteome</keyword>
<dbReference type="InterPro" id="IPR013783">
    <property type="entry name" value="Ig-like_fold"/>
</dbReference>
<dbReference type="GO" id="GO:0090307">
    <property type="term" value="P:mitotic spindle assembly"/>
    <property type="evidence" value="ECO:0007669"/>
    <property type="project" value="TreeGrafter"/>
</dbReference>
<proteinExistence type="predicted"/>
<dbReference type="PANTHER" id="PTHR16029">
    <property type="entry name" value="CENTROSOMAL PROTEIN OF 192 KDA"/>
    <property type="match status" value="1"/>
</dbReference>
<name>A0A9N9CN08_9GLOM</name>